<accession>A0AAV6X903</accession>
<comment type="caution">
    <text evidence="2">The sequence shown here is derived from an EMBL/GenBank/DDBJ whole genome shotgun (WGS) entry which is preliminary data.</text>
</comment>
<evidence type="ECO:0000313" key="2">
    <source>
        <dbReference type="EMBL" id="KAG8377127.1"/>
    </source>
</evidence>
<proteinExistence type="predicted"/>
<protein>
    <submittedName>
        <fullName evidence="2">Uncharacterized protein</fullName>
    </submittedName>
</protein>
<evidence type="ECO:0000256" key="1">
    <source>
        <dbReference type="SAM" id="Phobius"/>
    </source>
</evidence>
<keyword evidence="1" id="KW-1133">Transmembrane helix</keyword>
<dbReference type="EMBL" id="WHWC01000009">
    <property type="protein sequence ID" value="KAG8377127.1"/>
    <property type="molecule type" value="Genomic_DNA"/>
</dbReference>
<organism evidence="2 3">
    <name type="scientific">Buddleja alternifolia</name>
    <dbReference type="NCBI Taxonomy" id="168488"/>
    <lineage>
        <taxon>Eukaryota</taxon>
        <taxon>Viridiplantae</taxon>
        <taxon>Streptophyta</taxon>
        <taxon>Embryophyta</taxon>
        <taxon>Tracheophyta</taxon>
        <taxon>Spermatophyta</taxon>
        <taxon>Magnoliopsida</taxon>
        <taxon>eudicotyledons</taxon>
        <taxon>Gunneridae</taxon>
        <taxon>Pentapetalae</taxon>
        <taxon>asterids</taxon>
        <taxon>lamiids</taxon>
        <taxon>Lamiales</taxon>
        <taxon>Scrophulariaceae</taxon>
        <taxon>Buddlejeae</taxon>
        <taxon>Buddleja</taxon>
    </lineage>
</organism>
<evidence type="ECO:0000313" key="3">
    <source>
        <dbReference type="Proteomes" id="UP000826271"/>
    </source>
</evidence>
<keyword evidence="1" id="KW-0812">Transmembrane</keyword>
<sequence>MLQQKPWMLTLRAAKAKSWDLRFKASRKLLPSLCKFFSFSIHFNLHPYLLQIKCKPQSPTFSWKSKFLKLKFLQFFKNFQRYKRVKNKGIVRSSWCGPHKNDCYGRRRKGCICLWVLLFATVGCGSIIQLSYYFGEGSSVWKYLWKAWSYAAPSGFLYEFAKVIFYGVARALGA</sequence>
<keyword evidence="3" id="KW-1185">Reference proteome</keyword>
<dbReference type="AlphaFoldDB" id="A0AAV6X903"/>
<reference evidence="2" key="1">
    <citation type="submission" date="2019-10" db="EMBL/GenBank/DDBJ databases">
        <authorList>
            <person name="Zhang R."/>
            <person name="Pan Y."/>
            <person name="Wang J."/>
            <person name="Ma R."/>
            <person name="Yu S."/>
        </authorList>
    </citation>
    <scope>NUCLEOTIDE SEQUENCE</scope>
    <source>
        <strain evidence="2">LA-IB0</strain>
        <tissue evidence="2">Leaf</tissue>
    </source>
</reference>
<dbReference type="Proteomes" id="UP000826271">
    <property type="component" value="Unassembled WGS sequence"/>
</dbReference>
<keyword evidence="1" id="KW-0472">Membrane</keyword>
<feature type="transmembrane region" description="Helical" evidence="1">
    <location>
        <begin position="147"/>
        <end position="169"/>
    </location>
</feature>
<name>A0AAV6X903_9LAMI</name>
<gene>
    <name evidence="2" type="ORF">BUALT_Bualt09G0136100</name>
</gene>
<feature type="transmembrane region" description="Helical" evidence="1">
    <location>
        <begin position="112"/>
        <end position="135"/>
    </location>
</feature>